<accession>A0A117MQR8</accession>
<dbReference type="EMBL" id="LLZG01000288">
    <property type="protein sequence ID" value="KUL30622.1"/>
    <property type="molecule type" value="Genomic_DNA"/>
</dbReference>
<keyword evidence="3" id="KW-1185">Reference proteome</keyword>
<evidence type="ECO:0000313" key="3">
    <source>
        <dbReference type="Proteomes" id="UP000053923"/>
    </source>
</evidence>
<name>A0A117MQR8_9ACTN</name>
<dbReference type="Proteomes" id="UP000053923">
    <property type="component" value="Unassembled WGS sequence"/>
</dbReference>
<evidence type="ECO:0000256" key="1">
    <source>
        <dbReference type="SAM" id="Phobius"/>
    </source>
</evidence>
<keyword evidence="1" id="KW-1133">Transmembrane helix</keyword>
<sequence length="299" mass="33042">MDDVIAGVVPEAADADPRRRNRKILIRLCWVVVSSLVLFLTAKGTEWLLSVYNAQVASDAEDKVDRQGPAFSASVRADTDSLEATLFDKPFSAEEKRLLIGPRKDIAPYRAAHHGRGVFFTDVWNESMGVETRGYAQAWMVDVFSDRRATLVINGMRMKGLECVPAKATTVIIHPDGLIHNYAGVLFDTARPDTLLIADAEHYGEPYFKHSTIDLGNGATPRGLRIQVTSGTQDCTWKAFEVTYVDSDGTHTQDITNNGKGFAVRGIAEKQKQVFDVSESEIAECAPKPPTSRPCDYKY</sequence>
<reference evidence="3" key="1">
    <citation type="submission" date="2015-10" db="EMBL/GenBank/DDBJ databases">
        <authorList>
            <person name="Ju K.-S."/>
            <person name="Doroghazi J.R."/>
            <person name="Metcalf W.W."/>
        </authorList>
    </citation>
    <scope>NUCLEOTIDE SEQUENCE [LARGE SCALE GENOMIC DNA]</scope>
    <source>
        <strain evidence="3">NRRL 3151</strain>
    </source>
</reference>
<keyword evidence="1" id="KW-0812">Transmembrane</keyword>
<protein>
    <submittedName>
        <fullName evidence="2">Uncharacterized protein</fullName>
    </submittedName>
</protein>
<evidence type="ECO:0000313" key="2">
    <source>
        <dbReference type="EMBL" id="KUL30622.1"/>
    </source>
</evidence>
<organism evidence="2 3">
    <name type="scientific">Streptomyces regalis</name>
    <dbReference type="NCBI Taxonomy" id="68262"/>
    <lineage>
        <taxon>Bacteria</taxon>
        <taxon>Bacillati</taxon>
        <taxon>Actinomycetota</taxon>
        <taxon>Actinomycetes</taxon>
        <taxon>Kitasatosporales</taxon>
        <taxon>Streptomycetaceae</taxon>
        <taxon>Streptomyces</taxon>
    </lineage>
</organism>
<comment type="caution">
    <text evidence="2">The sequence shown here is derived from an EMBL/GenBank/DDBJ whole genome shotgun (WGS) entry which is preliminary data.</text>
</comment>
<proteinExistence type="predicted"/>
<keyword evidence="1" id="KW-0472">Membrane</keyword>
<gene>
    <name evidence="2" type="ORF">ADL12_26390</name>
</gene>
<dbReference type="AlphaFoldDB" id="A0A117MQR8"/>
<feature type="transmembrane region" description="Helical" evidence="1">
    <location>
        <begin position="24"/>
        <end position="42"/>
    </location>
</feature>